<dbReference type="Gene3D" id="3.30.420.10">
    <property type="entry name" value="Ribonuclease H-like superfamily/Ribonuclease H"/>
    <property type="match status" value="1"/>
</dbReference>
<comment type="caution">
    <text evidence="1">The sequence shown here is derived from an EMBL/GenBank/DDBJ whole genome shotgun (WGS) entry which is preliminary data.</text>
</comment>
<evidence type="ECO:0000313" key="2">
    <source>
        <dbReference type="Proteomes" id="UP000321306"/>
    </source>
</evidence>
<dbReference type="InterPro" id="IPR036397">
    <property type="entry name" value="RNaseH_sf"/>
</dbReference>
<gene>
    <name evidence="1" type="ORF">DC3_42730</name>
</gene>
<dbReference type="GO" id="GO:0003676">
    <property type="term" value="F:nucleic acid binding"/>
    <property type="evidence" value="ECO:0007669"/>
    <property type="project" value="InterPro"/>
</dbReference>
<dbReference type="RefSeq" id="WP_146887883.1">
    <property type="nucleotide sequence ID" value="NZ_BJXB01000023.1"/>
</dbReference>
<dbReference type="EMBL" id="BJXB01000023">
    <property type="protein sequence ID" value="GEM48638.1"/>
    <property type="molecule type" value="Genomic_DNA"/>
</dbReference>
<dbReference type="Proteomes" id="UP000321306">
    <property type="component" value="Unassembled WGS sequence"/>
</dbReference>
<name>A0A511N825_DEIC1</name>
<dbReference type="AlphaFoldDB" id="A0A511N825"/>
<keyword evidence="2" id="KW-1185">Reference proteome</keyword>
<proteinExistence type="predicted"/>
<organism evidence="1 2">
    <name type="scientific">Deinococcus cellulosilyticus (strain DSM 18568 / NBRC 106333 / KACC 11606 / 5516J-15)</name>
    <dbReference type="NCBI Taxonomy" id="1223518"/>
    <lineage>
        <taxon>Bacteria</taxon>
        <taxon>Thermotogati</taxon>
        <taxon>Deinococcota</taxon>
        <taxon>Deinococci</taxon>
        <taxon>Deinococcales</taxon>
        <taxon>Deinococcaceae</taxon>
        <taxon>Deinococcus</taxon>
    </lineage>
</organism>
<sequence length="167" mass="17750">MILIVEAYDPGPEKTAFAVLAAGARDALELVDTGVLPSWGSELQGRILGKEGGLIAIEGVANYLASKARASTLFKTCEVVGRLKALAEVAGFEPYVLPANAPFGKPHWRYNLTGREGAGDAAVKTALKLLFGKAALVGRTNHELDALGLAVVAARVNWRKFHAIEKR</sequence>
<evidence type="ECO:0000313" key="1">
    <source>
        <dbReference type="EMBL" id="GEM48638.1"/>
    </source>
</evidence>
<protein>
    <submittedName>
        <fullName evidence="1">Uncharacterized protein</fullName>
    </submittedName>
</protein>
<accession>A0A511N825</accession>
<reference evidence="1 2" key="1">
    <citation type="submission" date="2019-07" db="EMBL/GenBank/DDBJ databases">
        <title>Whole genome shotgun sequence of Deinococcus cellulosilyticus NBRC 106333.</title>
        <authorList>
            <person name="Hosoyama A."/>
            <person name="Uohara A."/>
            <person name="Ohji S."/>
            <person name="Ichikawa N."/>
        </authorList>
    </citation>
    <scope>NUCLEOTIDE SEQUENCE [LARGE SCALE GENOMIC DNA]</scope>
    <source>
        <strain evidence="1 2">NBRC 106333</strain>
    </source>
</reference>